<evidence type="ECO:0000259" key="6">
    <source>
        <dbReference type="PROSITE" id="PS50089"/>
    </source>
</evidence>
<keyword evidence="8" id="KW-1185">Reference proteome</keyword>
<evidence type="ECO:0000313" key="8">
    <source>
        <dbReference type="Proteomes" id="UP000218811"/>
    </source>
</evidence>
<feature type="compositionally biased region" description="Pro residues" evidence="5">
    <location>
        <begin position="531"/>
        <end position="541"/>
    </location>
</feature>
<dbReference type="SUPFAM" id="SSF57850">
    <property type="entry name" value="RING/U-box"/>
    <property type="match status" value="1"/>
</dbReference>
<dbReference type="PROSITE" id="PS50089">
    <property type="entry name" value="ZF_RING_2"/>
    <property type="match status" value="1"/>
</dbReference>
<dbReference type="AlphaFoldDB" id="A0A2H3JD64"/>
<dbReference type="STRING" id="742152.A0A2H3JD64"/>
<feature type="region of interest" description="Disordered" evidence="5">
    <location>
        <begin position="529"/>
        <end position="593"/>
    </location>
</feature>
<feature type="compositionally biased region" description="Low complexity" evidence="5">
    <location>
        <begin position="613"/>
        <end position="625"/>
    </location>
</feature>
<dbReference type="PANTHER" id="PTHR15710">
    <property type="entry name" value="E3 UBIQUITIN-PROTEIN LIGASE PRAJA"/>
    <property type="match status" value="1"/>
</dbReference>
<dbReference type="Pfam" id="PF13639">
    <property type="entry name" value="zf-RING_2"/>
    <property type="match status" value="1"/>
</dbReference>
<feature type="region of interest" description="Disordered" evidence="5">
    <location>
        <begin position="41"/>
        <end position="253"/>
    </location>
</feature>
<feature type="domain" description="RING-type" evidence="6">
    <location>
        <begin position="351"/>
        <end position="438"/>
    </location>
</feature>
<feature type="region of interest" description="Disordered" evidence="5">
    <location>
        <begin position="605"/>
        <end position="657"/>
    </location>
</feature>
<evidence type="ECO:0000313" key="7">
    <source>
        <dbReference type="EMBL" id="PCH39821.1"/>
    </source>
</evidence>
<feature type="compositionally biased region" description="Polar residues" evidence="5">
    <location>
        <begin position="140"/>
        <end position="153"/>
    </location>
</feature>
<evidence type="ECO:0000256" key="5">
    <source>
        <dbReference type="SAM" id="MobiDB-lite"/>
    </source>
</evidence>
<feature type="region of interest" description="Disordered" evidence="5">
    <location>
        <begin position="364"/>
        <end position="403"/>
    </location>
</feature>
<feature type="compositionally biased region" description="Basic and acidic residues" evidence="5">
    <location>
        <begin position="69"/>
        <end position="85"/>
    </location>
</feature>
<organism evidence="7 8">
    <name type="scientific">Wolfiporia cocos (strain MD-104)</name>
    <name type="common">Brown rot fungus</name>
    <dbReference type="NCBI Taxonomy" id="742152"/>
    <lineage>
        <taxon>Eukaryota</taxon>
        <taxon>Fungi</taxon>
        <taxon>Dikarya</taxon>
        <taxon>Basidiomycota</taxon>
        <taxon>Agaricomycotina</taxon>
        <taxon>Agaricomycetes</taxon>
        <taxon>Polyporales</taxon>
        <taxon>Phaeolaceae</taxon>
        <taxon>Wolfiporia</taxon>
    </lineage>
</organism>
<feature type="compositionally biased region" description="Basic and acidic residues" evidence="5">
    <location>
        <begin position="385"/>
        <end position="397"/>
    </location>
</feature>
<dbReference type="Proteomes" id="UP000218811">
    <property type="component" value="Unassembled WGS sequence"/>
</dbReference>
<dbReference type="InterPro" id="IPR001841">
    <property type="entry name" value="Znf_RING"/>
</dbReference>
<dbReference type="OMA" id="DWDEGAC"/>
<accession>A0A2H3JD64</accession>
<dbReference type="SMART" id="SM00184">
    <property type="entry name" value="RING"/>
    <property type="match status" value="2"/>
</dbReference>
<feature type="compositionally biased region" description="Polar residues" evidence="5">
    <location>
        <begin position="573"/>
        <end position="588"/>
    </location>
</feature>
<dbReference type="OrthoDB" id="8062037at2759"/>
<reference evidence="7 8" key="1">
    <citation type="journal article" date="2012" name="Science">
        <title>The Paleozoic origin of enzymatic lignin decomposition reconstructed from 31 fungal genomes.</title>
        <authorList>
            <person name="Floudas D."/>
            <person name="Binder M."/>
            <person name="Riley R."/>
            <person name="Barry K."/>
            <person name="Blanchette R.A."/>
            <person name="Henrissat B."/>
            <person name="Martinez A.T."/>
            <person name="Otillar R."/>
            <person name="Spatafora J.W."/>
            <person name="Yadav J.S."/>
            <person name="Aerts A."/>
            <person name="Benoit I."/>
            <person name="Boyd A."/>
            <person name="Carlson A."/>
            <person name="Copeland A."/>
            <person name="Coutinho P.M."/>
            <person name="de Vries R.P."/>
            <person name="Ferreira P."/>
            <person name="Findley K."/>
            <person name="Foster B."/>
            <person name="Gaskell J."/>
            <person name="Glotzer D."/>
            <person name="Gorecki P."/>
            <person name="Heitman J."/>
            <person name="Hesse C."/>
            <person name="Hori C."/>
            <person name="Igarashi K."/>
            <person name="Jurgens J.A."/>
            <person name="Kallen N."/>
            <person name="Kersten P."/>
            <person name="Kohler A."/>
            <person name="Kuees U."/>
            <person name="Kumar T.K.A."/>
            <person name="Kuo A."/>
            <person name="LaButti K."/>
            <person name="Larrondo L.F."/>
            <person name="Lindquist E."/>
            <person name="Ling A."/>
            <person name="Lombard V."/>
            <person name="Lucas S."/>
            <person name="Lundell T."/>
            <person name="Martin R."/>
            <person name="McLaughlin D.J."/>
            <person name="Morgenstern I."/>
            <person name="Morin E."/>
            <person name="Murat C."/>
            <person name="Nagy L.G."/>
            <person name="Nolan M."/>
            <person name="Ohm R.A."/>
            <person name="Patyshakuliyeva A."/>
            <person name="Rokas A."/>
            <person name="Ruiz-Duenas F.J."/>
            <person name="Sabat G."/>
            <person name="Salamov A."/>
            <person name="Samejima M."/>
            <person name="Schmutz J."/>
            <person name="Slot J.C."/>
            <person name="St John F."/>
            <person name="Stenlid J."/>
            <person name="Sun H."/>
            <person name="Sun S."/>
            <person name="Syed K."/>
            <person name="Tsang A."/>
            <person name="Wiebenga A."/>
            <person name="Young D."/>
            <person name="Pisabarro A."/>
            <person name="Eastwood D.C."/>
            <person name="Martin F."/>
            <person name="Cullen D."/>
            <person name="Grigoriev I.V."/>
            <person name="Hibbett D.S."/>
        </authorList>
    </citation>
    <scope>NUCLEOTIDE SEQUENCE [LARGE SCALE GENOMIC DNA]</scope>
    <source>
        <strain evidence="7 8">MD-104</strain>
    </source>
</reference>
<evidence type="ECO:0000256" key="1">
    <source>
        <dbReference type="ARBA" id="ARBA00022723"/>
    </source>
</evidence>
<gene>
    <name evidence="7" type="ORF">WOLCODRAFT_136508</name>
</gene>
<dbReference type="EMBL" id="KB468053">
    <property type="protein sequence ID" value="PCH39821.1"/>
    <property type="molecule type" value="Genomic_DNA"/>
</dbReference>
<feature type="region of interest" description="Disordered" evidence="5">
    <location>
        <begin position="436"/>
        <end position="512"/>
    </location>
</feature>
<proteinExistence type="predicted"/>
<feature type="compositionally biased region" description="Low complexity" evidence="5">
    <location>
        <begin position="92"/>
        <end position="128"/>
    </location>
</feature>
<dbReference type="CDD" id="cd16448">
    <property type="entry name" value="RING-H2"/>
    <property type="match status" value="1"/>
</dbReference>
<evidence type="ECO:0000256" key="4">
    <source>
        <dbReference type="PROSITE-ProRule" id="PRU00175"/>
    </source>
</evidence>
<dbReference type="GO" id="GO:0008270">
    <property type="term" value="F:zinc ion binding"/>
    <property type="evidence" value="ECO:0007669"/>
    <property type="project" value="UniProtKB-KW"/>
</dbReference>
<keyword evidence="3" id="KW-0862">Zinc</keyword>
<feature type="compositionally biased region" description="Low complexity" evidence="5">
    <location>
        <begin position="459"/>
        <end position="503"/>
    </location>
</feature>
<dbReference type="InterPro" id="IPR013083">
    <property type="entry name" value="Znf_RING/FYVE/PHD"/>
</dbReference>
<dbReference type="Gene3D" id="3.30.40.10">
    <property type="entry name" value="Zinc/RING finger domain, C3HC4 (zinc finger)"/>
    <property type="match status" value="1"/>
</dbReference>
<keyword evidence="1" id="KW-0479">Metal-binding</keyword>
<feature type="compositionally biased region" description="Pro residues" evidence="5">
    <location>
        <begin position="200"/>
        <end position="216"/>
    </location>
</feature>
<sequence>MDNNQRSGTHQFLQALFNAHPHIGQAVHQIVHSFAPHAPLPSERLPVNHPDLAHMPPSERIPSGSAPEAPDREMTPVEDIARDDQDPSTLHDAPAVASSQPPPQQDAAPSYEANGPAPSLQPASSSSADIEMHDDEARESNGTFTPTSEPQPRSTRRARVDDEEDEEDSRETNRQRMHSPNPSDSHAPRVAPQGAQPQTTQPPQPDTPPGYPPPPYNGVIYTIDFFPPPPPGDAQGHDDTHGHHHHHHHPAPPMFNFTFQIPFSPSGSAPATGANDAHPGAPPIPDFAQLFGAPGDGVPVMFPFFPFGIPRDTPHDDPERAERLIRGLEPVTPSLLQRLEQISGDSGDACCSICFDKLTAEGGGFEMESSESQSDAGPTSEQPDDASRERTPSRDASESSIPKDLPRVVTLPCSHVYHTACLFPWFTKPGRTTCPSCRFDIDPDSLTYVPPRQRRARRTQSSQRQPDAQPTQAPAAQPAEAQAQPAPQPQAQPEAAPQAHPAPNTVPNGQERGFRPIMIPLEFSFFFPIGPGAPPPPPSPGPGAGAEAGAAPQPPENWTRLFGPPPPLHASANVGTASAGQQGSNPPNTDEAGQDRWFELLTGRPAAGSRTDAPSASANAAAGGAVPQRPPMTSSRSQGRPRPPEKRQWTPPAPPGLTLRQRVERRERELGLRCWDVSCGLGPSDEDPVPVIDPAVMRQVAIRPLGSADANARVCEHTFHPSCLVSAERVAGWGAEDKTEEKEGEEVQVSCPVCRAVGAISRTDWDEGACALA</sequence>
<name>A0A2H3JD64_WOLCO</name>
<keyword evidence="2 4" id="KW-0863">Zinc-finger</keyword>
<evidence type="ECO:0000256" key="3">
    <source>
        <dbReference type="ARBA" id="ARBA00022833"/>
    </source>
</evidence>
<evidence type="ECO:0000256" key="2">
    <source>
        <dbReference type="ARBA" id="ARBA00022771"/>
    </source>
</evidence>
<protein>
    <recommendedName>
        <fullName evidence="6">RING-type domain-containing protein</fullName>
    </recommendedName>
</protein>